<evidence type="ECO:0000313" key="8">
    <source>
        <dbReference type="EMBL" id="MBC5995795.1"/>
    </source>
</evidence>
<evidence type="ECO:0000256" key="4">
    <source>
        <dbReference type="ARBA" id="ARBA00022777"/>
    </source>
</evidence>
<gene>
    <name evidence="8" type="ORF">H8923_03415</name>
</gene>
<proteinExistence type="predicted"/>
<evidence type="ECO:0000256" key="6">
    <source>
        <dbReference type="SAM" id="MobiDB-lite"/>
    </source>
</evidence>
<comment type="caution">
    <text evidence="8">The sequence shown here is derived from an EMBL/GenBank/DDBJ whole genome shotgun (WGS) entry which is preliminary data.</text>
</comment>
<dbReference type="InterPro" id="IPR011009">
    <property type="entry name" value="Kinase-like_dom_sf"/>
</dbReference>
<evidence type="ECO:0000256" key="2">
    <source>
        <dbReference type="ARBA" id="ARBA00022679"/>
    </source>
</evidence>
<dbReference type="Gene3D" id="1.10.510.10">
    <property type="entry name" value="Transferase(Phosphotransferase) domain 1"/>
    <property type="match status" value="1"/>
</dbReference>
<dbReference type="SUPFAM" id="SSF56112">
    <property type="entry name" value="Protein kinase-like (PK-like)"/>
    <property type="match status" value="1"/>
</dbReference>
<dbReference type="PANTHER" id="PTHR24345">
    <property type="entry name" value="SERINE/THREONINE-PROTEIN KINASE PLK"/>
    <property type="match status" value="1"/>
</dbReference>
<feature type="compositionally biased region" description="Basic and acidic residues" evidence="6">
    <location>
        <begin position="395"/>
        <end position="405"/>
    </location>
</feature>
<organism evidence="8 9">
    <name type="scientific">Romboutsia faecis</name>
    <dbReference type="NCBI Taxonomy" id="2764597"/>
    <lineage>
        <taxon>Bacteria</taxon>
        <taxon>Bacillati</taxon>
        <taxon>Bacillota</taxon>
        <taxon>Clostridia</taxon>
        <taxon>Peptostreptococcales</taxon>
        <taxon>Peptostreptococcaceae</taxon>
        <taxon>Romboutsia</taxon>
    </lineage>
</organism>
<evidence type="ECO:0000256" key="5">
    <source>
        <dbReference type="ARBA" id="ARBA00022840"/>
    </source>
</evidence>
<reference evidence="8 9" key="1">
    <citation type="submission" date="2020-08" db="EMBL/GenBank/DDBJ databases">
        <authorList>
            <person name="Liu C."/>
            <person name="Sun Q."/>
        </authorList>
    </citation>
    <scope>NUCLEOTIDE SEQUENCE [LARGE SCALE GENOMIC DNA]</scope>
    <source>
        <strain evidence="8 9">NSJ-18</strain>
    </source>
</reference>
<dbReference type="Pfam" id="PF00069">
    <property type="entry name" value="Pkinase"/>
    <property type="match status" value="1"/>
</dbReference>
<keyword evidence="3" id="KW-0547">Nucleotide-binding</keyword>
<evidence type="ECO:0000259" key="7">
    <source>
        <dbReference type="PROSITE" id="PS50011"/>
    </source>
</evidence>
<accession>A0ABR7JLT6</accession>
<feature type="compositionally biased region" description="Polar residues" evidence="6">
    <location>
        <begin position="408"/>
        <end position="432"/>
    </location>
</feature>
<dbReference type="Proteomes" id="UP000609849">
    <property type="component" value="Unassembled WGS sequence"/>
</dbReference>
<dbReference type="InterPro" id="IPR000719">
    <property type="entry name" value="Prot_kinase_dom"/>
</dbReference>
<feature type="compositionally biased region" description="Low complexity" evidence="6">
    <location>
        <begin position="433"/>
        <end position="448"/>
    </location>
</feature>
<keyword evidence="4 8" id="KW-0418">Kinase</keyword>
<dbReference type="GO" id="GO:0016301">
    <property type="term" value="F:kinase activity"/>
    <property type="evidence" value="ECO:0007669"/>
    <property type="project" value="UniProtKB-KW"/>
</dbReference>
<feature type="compositionally biased region" description="Basic and acidic residues" evidence="6">
    <location>
        <begin position="369"/>
        <end position="382"/>
    </location>
</feature>
<sequence>MVNFTNKYQSLELISNDKSKLIYVATNTETDKKVVLKLYKKTDYQESQFEELKKIVEFSGLNKNNNLIKIHDVDNGIYDDIIYYIVEMEYIKDKCLESLIENKNLNENESLKIIEQLIDGLNELHRLNIVYKNLSTDKIFVNEEGTLKLDPTGYIDKYNQNIKYISPEQASDKPINKTSDIYSIGIILYEIINKELPFVWENGKEELYKSMTKEFYIGKDKCSDNVVSILENCLYIDPAERYENLDVLLLDIRSCLDYNISVFRNNRENEYLVNKENIKISKNNDDEDFKLKNEIKLENELKIKKENEQSKETEQDYKDKKYKYIKLMSACAAVALVSGGLILKGPDIIDKLKNNNDSSNVDTLNKNSTIKDNDKSYIKENQEEQIDSIPENEPNTDKENYEYKNTKKQNTYTDIDNTTTLKPNHNTDDAVNTTPQKPQTKPEQTPNETPEETPDDTLEKTEDKPEETPDDTPEKKPEETPDDTPQNPEQKPEQVPDNITNNTPSQTPNNAE</sequence>
<dbReference type="RefSeq" id="WP_172976667.1">
    <property type="nucleotide sequence ID" value="NZ_JACRWE010000002.1"/>
</dbReference>
<evidence type="ECO:0000256" key="1">
    <source>
        <dbReference type="ARBA" id="ARBA00022527"/>
    </source>
</evidence>
<keyword evidence="5" id="KW-0067">ATP-binding</keyword>
<feature type="region of interest" description="Disordered" evidence="6">
    <location>
        <begin position="354"/>
        <end position="512"/>
    </location>
</feature>
<evidence type="ECO:0000256" key="3">
    <source>
        <dbReference type="ARBA" id="ARBA00022741"/>
    </source>
</evidence>
<keyword evidence="2" id="KW-0808">Transferase</keyword>
<evidence type="ECO:0000313" key="9">
    <source>
        <dbReference type="Proteomes" id="UP000609849"/>
    </source>
</evidence>
<feature type="compositionally biased region" description="Polar residues" evidence="6">
    <location>
        <begin position="355"/>
        <end position="368"/>
    </location>
</feature>
<keyword evidence="1" id="KW-0723">Serine/threonine-protein kinase</keyword>
<dbReference type="PANTHER" id="PTHR24345:SF0">
    <property type="entry name" value="CELL CYCLE SERINE_THREONINE-PROTEIN KINASE CDC5_MSD2"/>
    <property type="match status" value="1"/>
</dbReference>
<dbReference type="EMBL" id="JACRWE010000002">
    <property type="protein sequence ID" value="MBC5995795.1"/>
    <property type="molecule type" value="Genomic_DNA"/>
</dbReference>
<feature type="compositionally biased region" description="Basic and acidic residues" evidence="6">
    <location>
        <begin position="457"/>
        <end position="479"/>
    </location>
</feature>
<name>A0ABR7JLT6_9FIRM</name>
<feature type="domain" description="Protein kinase" evidence="7">
    <location>
        <begin position="8"/>
        <end position="256"/>
    </location>
</feature>
<feature type="compositionally biased region" description="Polar residues" evidence="6">
    <location>
        <begin position="497"/>
        <end position="512"/>
    </location>
</feature>
<protein>
    <submittedName>
        <fullName evidence="8">Protein kinase</fullName>
    </submittedName>
</protein>
<dbReference type="PROSITE" id="PS50011">
    <property type="entry name" value="PROTEIN_KINASE_DOM"/>
    <property type="match status" value="1"/>
</dbReference>
<keyword evidence="9" id="KW-1185">Reference proteome</keyword>